<evidence type="ECO:0000313" key="4">
    <source>
        <dbReference type="Proteomes" id="UP000694843"/>
    </source>
</evidence>
<dbReference type="InterPro" id="IPR013098">
    <property type="entry name" value="Ig_I-set"/>
</dbReference>
<evidence type="ECO:0000256" key="1">
    <source>
        <dbReference type="SAM" id="MobiDB-lite"/>
    </source>
</evidence>
<sequence>MTSHLLLLSLLLGGAWCFSHDTEGDWRVSRRWVADDVLLESQPEAAYSWPPKHLRHHTSNDLDNTNIIKEGHLDDTAAHSQHKRKRKNHGRRNKHHKKHSPEHDHLTLLEGEEGKQLLQQHSHQSRLDTRKQRSQKHHKHLNEVLEATLTPTYPLKSHNSFFGLEENSSSLEDGVGDGEGFLSGVDDRRSERVITDRGAVVHDDVLALHSAPVFDKSLPAKVQAQLGAHAYLPCRIIHMGDKSVSWVRNADSHILTVDSYTFISDERFTARFDVSSQTWTLQIKFVTDHDAGAYECQVSTEPKISRSIQLSIVRPIVTIPGGSELHVRSGSDVTIKCVISQAIEPPSYVFWYHEGSEMLAGGRVVERMTQHAALASLVIRGVTRRHAGNYTCVPAGLTSASVTLHVLNDEHPAAMQHGTSTAAAAAAAVAAASTTRAGSTQLLLCCWCTLLLLLPSLTALKSAALNTRSFTSALINSNFVPR</sequence>
<feature type="domain" description="Ig-like" evidence="3">
    <location>
        <begin position="315"/>
        <end position="403"/>
    </location>
</feature>
<feature type="chain" id="PRO_5034760645" evidence="2">
    <location>
        <begin position="18"/>
        <end position="482"/>
    </location>
</feature>
<dbReference type="PANTHER" id="PTHR23279">
    <property type="entry name" value="DEFECTIVE PROBOSCIS EXTENSION RESPONSE DPR -RELATED"/>
    <property type="match status" value="1"/>
</dbReference>
<dbReference type="FunFam" id="2.60.40.10:FF:000129">
    <property type="entry name" value="CLUMA_CG018772, isoform A"/>
    <property type="match status" value="1"/>
</dbReference>
<dbReference type="InterPro" id="IPR013783">
    <property type="entry name" value="Ig-like_fold"/>
</dbReference>
<dbReference type="GeneID" id="108673012"/>
<dbReference type="GO" id="GO:0050808">
    <property type="term" value="P:synapse organization"/>
    <property type="evidence" value="ECO:0007669"/>
    <property type="project" value="TreeGrafter"/>
</dbReference>
<dbReference type="PANTHER" id="PTHR23279:SF21">
    <property type="entry name" value="DEFECTIVE PROBOSCIS EXTENSION RESPONSE 11, ISOFORM B-RELATED"/>
    <property type="match status" value="1"/>
</dbReference>
<dbReference type="Gene3D" id="2.60.40.10">
    <property type="entry name" value="Immunoglobulins"/>
    <property type="match status" value="2"/>
</dbReference>
<dbReference type="PROSITE" id="PS50835">
    <property type="entry name" value="IG_LIKE"/>
    <property type="match status" value="2"/>
</dbReference>
<keyword evidence="4" id="KW-1185">Reference proteome</keyword>
<dbReference type="InterPro" id="IPR037448">
    <property type="entry name" value="Zig-8"/>
</dbReference>
<feature type="compositionally biased region" description="Basic residues" evidence="1">
    <location>
        <begin position="80"/>
        <end position="100"/>
    </location>
</feature>
<dbReference type="SMART" id="SM00409">
    <property type="entry name" value="IG"/>
    <property type="match status" value="2"/>
</dbReference>
<dbReference type="OMA" id="YHEGSEM"/>
<dbReference type="Pfam" id="PF13927">
    <property type="entry name" value="Ig_3"/>
    <property type="match status" value="1"/>
</dbReference>
<dbReference type="InterPro" id="IPR036179">
    <property type="entry name" value="Ig-like_dom_sf"/>
</dbReference>
<dbReference type="SUPFAM" id="SSF48726">
    <property type="entry name" value="Immunoglobulin"/>
    <property type="match status" value="2"/>
</dbReference>
<proteinExistence type="predicted"/>
<dbReference type="InterPro" id="IPR007110">
    <property type="entry name" value="Ig-like_dom"/>
</dbReference>
<feature type="region of interest" description="Disordered" evidence="1">
    <location>
        <begin position="72"/>
        <end position="138"/>
    </location>
</feature>
<dbReference type="SMART" id="SM00408">
    <property type="entry name" value="IGc2"/>
    <property type="match status" value="2"/>
</dbReference>
<evidence type="ECO:0000259" key="3">
    <source>
        <dbReference type="PROSITE" id="PS50835"/>
    </source>
</evidence>
<dbReference type="InterPro" id="IPR003598">
    <property type="entry name" value="Ig_sub2"/>
</dbReference>
<dbReference type="GO" id="GO:0032589">
    <property type="term" value="C:neuron projection membrane"/>
    <property type="evidence" value="ECO:0007669"/>
    <property type="project" value="TreeGrafter"/>
</dbReference>
<dbReference type="AlphaFoldDB" id="A0A8B7NRC8"/>
<dbReference type="OrthoDB" id="8049355at2759"/>
<feature type="domain" description="Ig-like" evidence="3">
    <location>
        <begin position="212"/>
        <end position="311"/>
    </location>
</feature>
<evidence type="ECO:0000256" key="2">
    <source>
        <dbReference type="SAM" id="SignalP"/>
    </source>
</evidence>
<protein>
    <submittedName>
        <fullName evidence="5">Hemicentin-2</fullName>
    </submittedName>
</protein>
<feature type="signal peptide" evidence="2">
    <location>
        <begin position="1"/>
        <end position="17"/>
    </location>
</feature>
<dbReference type="InterPro" id="IPR003599">
    <property type="entry name" value="Ig_sub"/>
</dbReference>
<dbReference type="RefSeq" id="XP_018016267.1">
    <property type="nucleotide sequence ID" value="XM_018160778.2"/>
</dbReference>
<keyword evidence="2" id="KW-0732">Signal</keyword>
<organism evidence="4 5">
    <name type="scientific">Hyalella azteca</name>
    <name type="common">Amphipod</name>
    <dbReference type="NCBI Taxonomy" id="294128"/>
    <lineage>
        <taxon>Eukaryota</taxon>
        <taxon>Metazoa</taxon>
        <taxon>Ecdysozoa</taxon>
        <taxon>Arthropoda</taxon>
        <taxon>Crustacea</taxon>
        <taxon>Multicrustacea</taxon>
        <taxon>Malacostraca</taxon>
        <taxon>Eumalacostraca</taxon>
        <taxon>Peracarida</taxon>
        <taxon>Amphipoda</taxon>
        <taxon>Senticaudata</taxon>
        <taxon>Talitrida</taxon>
        <taxon>Talitroidea</taxon>
        <taxon>Hyalellidae</taxon>
        <taxon>Hyalella</taxon>
    </lineage>
</organism>
<dbReference type="Pfam" id="PF07679">
    <property type="entry name" value="I-set"/>
    <property type="match status" value="1"/>
</dbReference>
<name>A0A8B7NRC8_HYAAZ</name>
<feature type="compositionally biased region" description="Basic and acidic residues" evidence="1">
    <location>
        <begin position="101"/>
        <end position="115"/>
    </location>
</feature>
<dbReference type="Proteomes" id="UP000694843">
    <property type="component" value="Unplaced"/>
</dbReference>
<gene>
    <name evidence="5" type="primary">LOC108673012</name>
</gene>
<accession>A0A8B7NRC8</accession>
<dbReference type="KEGG" id="hazt:108673012"/>
<evidence type="ECO:0000313" key="5">
    <source>
        <dbReference type="RefSeq" id="XP_018016267.1"/>
    </source>
</evidence>
<reference evidence="5" key="1">
    <citation type="submission" date="2025-08" db="UniProtKB">
        <authorList>
            <consortium name="RefSeq"/>
        </authorList>
    </citation>
    <scope>IDENTIFICATION</scope>
    <source>
        <tissue evidence="5">Whole organism</tissue>
    </source>
</reference>